<dbReference type="RefSeq" id="XP_027723461.1">
    <property type="nucleotide sequence ID" value="XM_027867660.1"/>
</dbReference>
<comment type="subunit">
    <text evidence="20">Component of mitochondrial ribonuclease P, a complex composed of TRMT10C/MRPP1, HSD17B10/MRPP2 and PRORP/MRPP3. Interacts with HSD17B10/MRPP2; forming the MRPP1-MRPP2 subcomplex of the mitochondrial ribonuclease P complex. Interacts with GRSF1.</text>
</comment>
<dbReference type="GO" id="GO:0070901">
    <property type="term" value="P:mitochondrial tRNA methylation"/>
    <property type="evidence" value="ECO:0007669"/>
    <property type="project" value="Ensembl"/>
</dbReference>
<dbReference type="GeneTree" id="ENSGT00530000063169"/>
<evidence type="ECO:0000256" key="18">
    <source>
        <dbReference type="ARBA" id="ARBA00048434"/>
    </source>
</evidence>
<dbReference type="STRING" id="29139.ENSVURP00010017437"/>
<protein>
    <recommendedName>
        <fullName evidence="4">tRNA methyltransferase 10 homolog C</fullName>
        <ecNumber evidence="2">2.1.1.218</ecNumber>
        <ecNumber evidence="3">2.1.1.221</ecNumber>
    </recommendedName>
    <alternativeName>
        <fullName evidence="14">Mitochondrial ribonuclease P protein 1</fullName>
    </alternativeName>
    <alternativeName>
        <fullName evidence="13">RNA (guanine-9-)-methyltransferase domain-containing protein 1</fullName>
    </alternativeName>
    <alternativeName>
        <fullName evidence="15">mRNA methyladenosine-N(1)-methyltransferase</fullName>
    </alternativeName>
    <alternativeName>
        <fullName evidence="16">tRNA (adenine(9)-N(1))-methyltransferase</fullName>
    </alternativeName>
    <alternativeName>
        <fullName evidence="12">tRNA (guanine(9)-N(1))-methyltransferase</fullName>
    </alternativeName>
</protein>
<dbReference type="GeneID" id="114047008"/>
<dbReference type="PROSITE" id="PS51675">
    <property type="entry name" value="SAM_MT_TRM10"/>
    <property type="match status" value="1"/>
</dbReference>
<dbReference type="CDD" id="cd18102">
    <property type="entry name" value="Trm10_MRRP1"/>
    <property type="match status" value="1"/>
</dbReference>
<dbReference type="InterPro" id="IPR025812">
    <property type="entry name" value="Trm10_C_MTase_dom"/>
</dbReference>
<dbReference type="PANTHER" id="PTHR13563">
    <property type="entry name" value="TRNA (GUANINE-9-) METHYLTRANSFERASE"/>
    <property type="match status" value="1"/>
</dbReference>
<dbReference type="SMR" id="A0A4X2L8S5"/>
<dbReference type="EC" id="2.1.1.221" evidence="3"/>
<evidence type="ECO:0000256" key="11">
    <source>
        <dbReference type="ARBA" id="ARBA00023128"/>
    </source>
</evidence>
<reference evidence="23" key="2">
    <citation type="submission" date="2025-08" db="UniProtKB">
        <authorList>
            <consortium name="Ensembl"/>
        </authorList>
    </citation>
    <scope>IDENTIFICATION</scope>
</reference>
<dbReference type="GO" id="GO:0005654">
    <property type="term" value="C:nucleoplasm"/>
    <property type="evidence" value="ECO:0007669"/>
    <property type="project" value="Ensembl"/>
</dbReference>
<feature type="region of interest" description="Disordered" evidence="21">
    <location>
        <begin position="140"/>
        <end position="165"/>
    </location>
</feature>
<dbReference type="PANTHER" id="PTHR13563:SF5">
    <property type="entry name" value="TRNA METHYLTRANSFERASE 10 HOMOLOG C"/>
    <property type="match status" value="1"/>
</dbReference>
<dbReference type="GO" id="GO:0000049">
    <property type="term" value="F:tRNA binding"/>
    <property type="evidence" value="ECO:0007669"/>
    <property type="project" value="Ensembl"/>
</dbReference>
<evidence type="ECO:0000256" key="16">
    <source>
        <dbReference type="ARBA" id="ARBA00033019"/>
    </source>
</evidence>
<evidence type="ECO:0000256" key="5">
    <source>
        <dbReference type="ARBA" id="ARBA00022603"/>
    </source>
</evidence>
<dbReference type="GO" id="GO:0042645">
    <property type="term" value="C:mitochondrial nucleoid"/>
    <property type="evidence" value="ECO:0007669"/>
    <property type="project" value="Ensembl"/>
</dbReference>
<dbReference type="GO" id="GO:0006397">
    <property type="term" value="P:mRNA processing"/>
    <property type="evidence" value="ECO:0007669"/>
    <property type="project" value="Ensembl"/>
</dbReference>
<dbReference type="GO" id="GO:0070131">
    <property type="term" value="P:positive regulation of mitochondrial translation"/>
    <property type="evidence" value="ECO:0007669"/>
    <property type="project" value="Ensembl"/>
</dbReference>
<dbReference type="GO" id="GO:0097745">
    <property type="term" value="P:mitochondrial tRNA 5'-end processing"/>
    <property type="evidence" value="ECO:0007669"/>
    <property type="project" value="Ensembl"/>
</dbReference>
<evidence type="ECO:0000313" key="24">
    <source>
        <dbReference type="Proteomes" id="UP000314987"/>
    </source>
</evidence>
<comment type="catalytic activity">
    <reaction evidence="17">
        <text>adenosine(9) in tRNA + S-adenosyl-L-methionine = N(1)-methyladenosine(9) in tRNA + S-adenosyl-L-homocysteine + H(+)</text>
        <dbReference type="Rhea" id="RHEA:43148"/>
        <dbReference type="Rhea" id="RHEA-COMP:10363"/>
        <dbReference type="Rhea" id="RHEA-COMP:10364"/>
        <dbReference type="ChEBI" id="CHEBI:15378"/>
        <dbReference type="ChEBI" id="CHEBI:57856"/>
        <dbReference type="ChEBI" id="CHEBI:59789"/>
        <dbReference type="ChEBI" id="CHEBI:74411"/>
        <dbReference type="ChEBI" id="CHEBI:74491"/>
        <dbReference type="EC" id="2.1.1.218"/>
    </reaction>
</comment>
<evidence type="ECO:0000256" key="13">
    <source>
        <dbReference type="ARBA" id="ARBA00029803"/>
    </source>
</evidence>
<keyword evidence="11" id="KW-0496">Mitochondrion</keyword>
<reference evidence="23" key="3">
    <citation type="submission" date="2025-09" db="UniProtKB">
        <authorList>
            <consortium name="Ensembl"/>
        </authorList>
    </citation>
    <scope>IDENTIFICATION</scope>
</reference>
<comment type="catalytic activity">
    <reaction evidence="18">
        <text>guanosine(9) in tRNA + S-adenosyl-L-methionine = N(1)-methylguanosine(9) in tRNA + S-adenosyl-L-homocysteine + H(+)</text>
        <dbReference type="Rhea" id="RHEA:43156"/>
        <dbReference type="Rhea" id="RHEA-COMP:10367"/>
        <dbReference type="Rhea" id="RHEA-COMP:10368"/>
        <dbReference type="ChEBI" id="CHEBI:15378"/>
        <dbReference type="ChEBI" id="CHEBI:57856"/>
        <dbReference type="ChEBI" id="CHEBI:59789"/>
        <dbReference type="ChEBI" id="CHEBI:73542"/>
        <dbReference type="ChEBI" id="CHEBI:74269"/>
        <dbReference type="EC" id="2.1.1.221"/>
    </reaction>
</comment>
<feature type="compositionally biased region" description="Basic and acidic residues" evidence="21">
    <location>
        <begin position="142"/>
        <end position="165"/>
    </location>
</feature>
<dbReference type="GO" id="GO:0043527">
    <property type="term" value="C:tRNA methyltransferase complex"/>
    <property type="evidence" value="ECO:0007669"/>
    <property type="project" value="Ensembl"/>
</dbReference>
<dbReference type="Ensembl" id="ENSVURT00010019800.1">
    <property type="protein sequence ID" value="ENSVURP00010017437.1"/>
    <property type="gene ID" value="ENSVURG00010013308.1"/>
</dbReference>
<evidence type="ECO:0000256" key="17">
    <source>
        <dbReference type="ARBA" id="ARBA00048278"/>
    </source>
</evidence>
<dbReference type="InterPro" id="IPR007356">
    <property type="entry name" value="tRNA_m1G_MeTrfase_euk"/>
</dbReference>
<reference evidence="24" key="1">
    <citation type="submission" date="2018-12" db="EMBL/GenBank/DDBJ databases">
        <authorList>
            <person name="Yazar S."/>
        </authorList>
    </citation>
    <scope>NUCLEOTIDE SEQUENCE [LARGE SCALE GENOMIC DNA]</scope>
</reference>
<evidence type="ECO:0000259" key="22">
    <source>
        <dbReference type="PROSITE" id="PS51675"/>
    </source>
</evidence>
<dbReference type="GO" id="GO:1990180">
    <property type="term" value="P:mitochondrial tRNA 3'-end processing"/>
    <property type="evidence" value="ECO:0007669"/>
    <property type="project" value="Ensembl"/>
</dbReference>
<gene>
    <name evidence="23" type="primary">TRMT10C</name>
</gene>
<evidence type="ECO:0000313" key="23">
    <source>
        <dbReference type="Ensembl" id="ENSVURP00010017437.1"/>
    </source>
</evidence>
<keyword evidence="24" id="KW-1185">Reference proteome</keyword>
<evidence type="ECO:0000256" key="3">
    <source>
        <dbReference type="ARBA" id="ARBA00012797"/>
    </source>
</evidence>
<evidence type="ECO:0000256" key="4">
    <source>
        <dbReference type="ARBA" id="ARBA00014681"/>
    </source>
</evidence>
<evidence type="ECO:0000256" key="14">
    <source>
        <dbReference type="ARBA" id="ARBA00030623"/>
    </source>
</evidence>
<dbReference type="InterPro" id="IPR028564">
    <property type="entry name" value="MT_TRM10-typ"/>
</dbReference>
<dbReference type="FunFam" id="3.40.1280.30:FF:000003">
    <property type="entry name" value="tRNA methyltransferase 10C, mitochondrial RNase P subunit"/>
    <property type="match status" value="1"/>
</dbReference>
<dbReference type="EC" id="2.1.1.218" evidence="2"/>
<dbReference type="GO" id="GO:0052905">
    <property type="term" value="F:tRNA (guanosine(9)-N1)-methyltransferase activity"/>
    <property type="evidence" value="ECO:0007669"/>
    <property type="project" value="UniProtKB-EC"/>
</dbReference>
<evidence type="ECO:0000256" key="12">
    <source>
        <dbReference type="ARBA" id="ARBA00029727"/>
    </source>
</evidence>
<evidence type="ECO:0000256" key="7">
    <source>
        <dbReference type="ARBA" id="ARBA00022691"/>
    </source>
</evidence>
<dbReference type="Gene3D" id="3.40.1280.30">
    <property type="match status" value="1"/>
</dbReference>
<keyword evidence="7" id="KW-0949">S-adenosyl-L-methionine</keyword>
<evidence type="ECO:0000256" key="2">
    <source>
        <dbReference type="ARBA" id="ARBA00012794"/>
    </source>
</evidence>
<keyword evidence="5" id="KW-0489">Methyltransferase</keyword>
<evidence type="ECO:0000256" key="9">
    <source>
        <dbReference type="ARBA" id="ARBA00022946"/>
    </source>
</evidence>
<evidence type="ECO:0000256" key="8">
    <source>
        <dbReference type="ARBA" id="ARBA00022694"/>
    </source>
</evidence>
<dbReference type="Proteomes" id="UP000314987">
    <property type="component" value="Unassembled WGS sequence"/>
</dbReference>
<keyword evidence="10" id="KW-0175">Coiled coil</keyword>
<sequence>MSTCFTFLRHFVKRSVVPFVLRKKGTGLYFTILHKHFSSRTPILFYPNKENVPPIEKIDLDEWKNTMKSSLQEERSSFTTSDDILTATREWIEMCRLLNREVPEHISDQDLKMIAECPSKKSKKKKLKYLYIKEMHKKAKKEKQEKKRAEMDEIEKQKQLGNAEESKNTELTNTFLLPLKNRAWKTEWDWRNAQAMIFGQPLVFDMAYENFMPERDLKNTVCQLLESEGANRKNIDPFHIYFCNLKVDGVYHKELIYRYKEKWDQLLLTTTEKSHVDIFPRERLIYLTADSPNVMTTFRHDKIYIIGSFVDKCSQPRISYANAKRLNIASERLPLDQYLQWEIGNKNLTLDQMMWILLTLKNTGDWEKALKFVPKRKHSGFHNISINSKNFVKDLQKNRLGIKKSFRKLSSNAKGWGTWWKDE</sequence>
<dbReference type="AlphaFoldDB" id="A0A4X2L8S5"/>
<dbReference type="InterPro" id="IPR038459">
    <property type="entry name" value="MT_TRM10-typ_sf"/>
</dbReference>
<dbReference type="CTD" id="54931"/>
<feature type="domain" description="SAM-dependent MTase TRM10-type" evidence="22">
    <location>
        <begin position="188"/>
        <end position="380"/>
    </location>
</feature>
<comment type="catalytic activity">
    <reaction evidence="19">
        <text>an adenosine in mRNA + S-adenosyl-L-methionine = an N(1)-methyladenosine in mRNA + S-adenosyl-L-homocysteine + H(+)</text>
        <dbReference type="Rhea" id="RHEA:55392"/>
        <dbReference type="Rhea" id="RHEA-COMP:12414"/>
        <dbReference type="Rhea" id="RHEA-COMP:12415"/>
        <dbReference type="ChEBI" id="CHEBI:15378"/>
        <dbReference type="ChEBI" id="CHEBI:57856"/>
        <dbReference type="ChEBI" id="CHEBI:59789"/>
        <dbReference type="ChEBI" id="CHEBI:74411"/>
        <dbReference type="ChEBI" id="CHEBI:74491"/>
    </reaction>
</comment>
<evidence type="ECO:0000256" key="19">
    <source>
        <dbReference type="ARBA" id="ARBA00048481"/>
    </source>
</evidence>
<dbReference type="OMA" id="TIMECVS"/>
<evidence type="ECO:0000256" key="21">
    <source>
        <dbReference type="SAM" id="MobiDB-lite"/>
    </source>
</evidence>
<organism evidence="23 24">
    <name type="scientific">Vombatus ursinus</name>
    <name type="common">Common wombat</name>
    <dbReference type="NCBI Taxonomy" id="29139"/>
    <lineage>
        <taxon>Eukaryota</taxon>
        <taxon>Metazoa</taxon>
        <taxon>Chordata</taxon>
        <taxon>Craniata</taxon>
        <taxon>Vertebrata</taxon>
        <taxon>Euteleostomi</taxon>
        <taxon>Mammalia</taxon>
        <taxon>Metatheria</taxon>
        <taxon>Diprotodontia</taxon>
        <taxon>Vombatidae</taxon>
        <taxon>Vombatus</taxon>
    </lineage>
</organism>
<dbReference type="GO" id="GO:0160106">
    <property type="term" value="F:tRNA (adenine(9)-N1)-methyltransferase activity"/>
    <property type="evidence" value="ECO:0007669"/>
    <property type="project" value="UniProtKB-EC"/>
</dbReference>
<name>A0A4X2L8S5_VOMUR</name>
<evidence type="ECO:0000256" key="15">
    <source>
        <dbReference type="ARBA" id="ARBA00031759"/>
    </source>
</evidence>
<proteinExistence type="predicted"/>
<evidence type="ECO:0000256" key="10">
    <source>
        <dbReference type="ARBA" id="ARBA00023054"/>
    </source>
</evidence>
<keyword evidence="6" id="KW-0808">Transferase</keyword>
<evidence type="ECO:0000256" key="1">
    <source>
        <dbReference type="ARBA" id="ARBA00004173"/>
    </source>
</evidence>
<keyword evidence="8" id="KW-0819">tRNA processing</keyword>
<evidence type="ECO:0000256" key="20">
    <source>
        <dbReference type="ARBA" id="ARBA00065094"/>
    </source>
</evidence>
<keyword evidence="9" id="KW-0809">Transit peptide</keyword>
<evidence type="ECO:0000256" key="6">
    <source>
        <dbReference type="ARBA" id="ARBA00022679"/>
    </source>
</evidence>
<dbReference type="GO" id="GO:0042802">
    <property type="term" value="F:identical protein binding"/>
    <property type="evidence" value="ECO:0007669"/>
    <property type="project" value="Ensembl"/>
</dbReference>
<accession>A0A4X2L8S5</accession>
<dbReference type="GO" id="GO:0030678">
    <property type="term" value="C:mitochondrial ribonuclease P complex"/>
    <property type="evidence" value="ECO:0007669"/>
    <property type="project" value="Ensembl"/>
</dbReference>
<comment type="subcellular location">
    <subcellularLocation>
        <location evidence="1">Mitochondrion</location>
    </subcellularLocation>
</comment>